<comment type="caution">
    <text evidence="1">The sequence shown here is derived from an EMBL/GenBank/DDBJ whole genome shotgun (WGS) entry which is preliminary data.</text>
</comment>
<evidence type="ECO:0000313" key="2">
    <source>
        <dbReference type="Proteomes" id="UP000566071"/>
    </source>
</evidence>
<gene>
    <name evidence="1" type="ORF">HK413_14300</name>
</gene>
<protein>
    <submittedName>
        <fullName evidence="1">Uncharacterized protein</fullName>
    </submittedName>
</protein>
<dbReference type="RefSeq" id="WP_175270585.1">
    <property type="nucleotide sequence ID" value="NZ_JABFCR010000081.1"/>
</dbReference>
<reference evidence="1 2" key="1">
    <citation type="submission" date="2020-05" db="EMBL/GenBank/DDBJ databases">
        <authorList>
            <person name="Khan S.A."/>
            <person name="Jeon C.O."/>
            <person name="Chun B.H."/>
        </authorList>
    </citation>
    <scope>NUCLEOTIDE SEQUENCE [LARGE SCALE GENOMIC DNA]</scope>
    <source>
        <strain evidence="1 2">S1162</strain>
    </source>
</reference>
<dbReference type="Proteomes" id="UP000566071">
    <property type="component" value="Unassembled WGS sequence"/>
</dbReference>
<accession>A0ABX1W4Z4</accession>
<keyword evidence="2" id="KW-1185">Reference proteome</keyword>
<dbReference type="EMBL" id="JABFCR010000081">
    <property type="protein sequence ID" value="NNU34919.1"/>
    <property type="molecule type" value="Genomic_DNA"/>
</dbReference>
<organism evidence="1 2">
    <name type="scientific">Mucilaginibacter humi</name>
    <dbReference type="NCBI Taxonomy" id="2732510"/>
    <lineage>
        <taxon>Bacteria</taxon>
        <taxon>Pseudomonadati</taxon>
        <taxon>Bacteroidota</taxon>
        <taxon>Sphingobacteriia</taxon>
        <taxon>Sphingobacteriales</taxon>
        <taxon>Sphingobacteriaceae</taxon>
        <taxon>Mucilaginibacter</taxon>
    </lineage>
</organism>
<proteinExistence type="predicted"/>
<name>A0ABX1W4Z4_9SPHI</name>
<evidence type="ECO:0000313" key="1">
    <source>
        <dbReference type="EMBL" id="NNU34919.1"/>
    </source>
</evidence>
<sequence>MVKNHNDEPEKLPPSLNLLMLPERNTETQMKKPGQALRHLPAWQRLALLGLEQLVTFTTERDK</sequence>